<feature type="region of interest" description="Disordered" evidence="1">
    <location>
        <begin position="176"/>
        <end position="243"/>
    </location>
</feature>
<name>A0A8T0WV09_PANVG</name>
<evidence type="ECO:0000256" key="1">
    <source>
        <dbReference type="SAM" id="MobiDB-lite"/>
    </source>
</evidence>
<protein>
    <submittedName>
        <fullName evidence="2">Uncharacterized protein</fullName>
    </submittedName>
</protein>
<comment type="caution">
    <text evidence="2">The sequence shown here is derived from an EMBL/GenBank/DDBJ whole genome shotgun (WGS) entry which is preliminary data.</text>
</comment>
<evidence type="ECO:0000313" key="3">
    <source>
        <dbReference type="Proteomes" id="UP000823388"/>
    </source>
</evidence>
<dbReference type="Proteomes" id="UP000823388">
    <property type="component" value="Chromosome 1N"/>
</dbReference>
<reference evidence="2 3" key="1">
    <citation type="submission" date="2020-05" db="EMBL/GenBank/DDBJ databases">
        <title>WGS assembly of Panicum virgatum.</title>
        <authorList>
            <person name="Lovell J.T."/>
            <person name="Jenkins J."/>
            <person name="Shu S."/>
            <person name="Juenger T.E."/>
            <person name="Schmutz J."/>
        </authorList>
    </citation>
    <scope>NUCLEOTIDE SEQUENCE [LARGE SCALE GENOMIC DNA]</scope>
    <source>
        <strain evidence="3">cv. AP13</strain>
    </source>
</reference>
<proteinExistence type="predicted"/>
<evidence type="ECO:0000313" key="2">
    <source>
        <dbReference type="EMBL" id="KAG2650137.1"/>
    </source>
</evidence>
<organism evidence="2 3">
    <name type="scientific">Panicum virgatum</name>
    <name type="common">Blackwell switchgrass</name>
    <dbReference type="NCBI Taxonomy" id="38727"/>
    <lineage>
        <taxon>Eukaryota</taxon>
        <taxon>Viridiplantae</taxon>
        <taxon>Streptophyta</taxon>
        <taxon>Embryophyta</taxon>
        <taxon>Tracheophyta</taxon>
        <taxon>Spermatophyta</taxon>
        <taxon>Magnoliopsida</taxon>
        <taxon>Liliopsida</taxon>
        <taxon>Poales</taxon>
        <taxon>Poaceae</taxon>
        <taxon>PACMAD clade</taxon>
        <taxon>Panicoideae</taxon>
        <taxon>Panicodae</taxon>
        <taxon>Paniceae</taxon>
        <taxon>Panicinae</taxon>
        <taxon>Panicum</taxon>
        <taxon>Panicum sect. Hiantes</taxon>
    </lineage>
</organism>
<feature type="compositionally biased region" description="Low complexity" evidence="1">
    <location>
        <begin position="176"/>
        <end position="190"/>
    </location>
</feature>
<dbReference type="OrthoDB" id="10637048at2759"/>
<sequence length="312" mass="32589">MDLRSREVIELQFLFHNQASNIQEAARNYLNGNRLPGIPDTQALNSLCNDYIAKAAALADRLQLLGAEEERDEAWSGIGGAQGCAAPAPCLVPAADVFQRILTDLPPAATMGEVDAALQHMRLLSASDIDDMLERPPSPTRATPAPLDGSFVGMYQRAGHAHSANTVPVPSELAVVPGTGNGAPAATGANELQHNEGSAAPGGPALVDCLSVTPTPPLLNHNDIPQNDKAPTGDAPTPPAPAIPPKRQLCHRGFDMTAEFLAMFQGPLPHYVVAALTAAFNLDDDGAEELDEALAAVAGDAIDDLQDEAANL</sequence>
<gene>
    <name evidence="2" type="ORF">PVAP13_1NG137138</name>
</gene>
<accession>A0A8T0WV09</accession>
<keyword evidence="3" id="KW-1185">Reference proteome</keyword>
<dbReference type="AlphaFoldDB" id="A0A8T0WV09"/>
<dbReference type="EMBL" id="CM029038">
    <property type="protein sequence ID" value="KAG2650137.1"/>
    <property type="molecule type" value="Genomic_DNA"/>
</dbReference>